<sequence>MPSTTAMPAAAGVPEDQLREIIHHVFLTPGHPQNGDNVKFAREADAALLGLVYDALRFFSSRVTADASKAVDRACEAIGFLRDSKNSSGDLDHHEVQQSLARLSKSGGCLPIHVEAQNAAIIANRGSQSIIFEFLELSPRNVDVMSTRGRLQRYFPGSAVSIPLPVFDDSDLHFSMADAIATMSIQEVKAMKPTVRKAGNTHIEDRDTTNPAMVTDFLATILTALGAPVEVPLLVKNTREQVSWKDARTPWRRSQIWLLARVTMQTIFSRDRAHQVYKQFMVFLMALILEAAIFFKLPSEIIYCIVAKICGRLKKIGPKSQDCLSGGVGEILASAVSYMEKSWQATARTSEPNLIMYAISAAWQKNDMYSSYPKLDQFIHSIDLRKSNATRLRFSPPWSQPIYPASDLPNAPCADGESAPFYLLAFEHWVATSLETWLADNMDFDESSGRLESVIKNYHAFAAKRYTGNPEATSIMVLTILELWVACDKLVCKKLDLLQDFDHEIPHAHFQCLVLPFKRDMERLHQIETYLEGRKRRAVKKNNTSIFSSFGTDSSFGVQFFARSVRHQNLKQRIEDVANCERQAKRAEFRSKLASYESHVTKAKTMEHEFAEGINRKGYPWTKHKTNCQRCHHERAAQAITIELHEWPLPDNTKAAQNVVFELGVPKAFSDWRDATAFLIFSVLQFTRKPSTQSGKHTSLSMYLPQYYTTHSPPPRFQLISTTKSNRKTHRNMKTLTTAAEEDVLLNNGLQLHYFDNLLSNWVTSFEPNDRLADNCTYKLSAAAFTSLQVYLVRPHHLPNGRSPNSIISSQSKCPQDLTLEEFRAMAAMPCGFRLQWLNILTQLHMPTVDFANHDVLQIILQIIGQAGPPLDAFQRAGHQLPGNETFTLACIDGLKSSLERIKENWESHHTVSGFVALASRLLSLSSTSNSLEQCLKFLRECRAVAQGWMALLQEKVKQSETDTIRTEFLQSTLHMAQICITSFDVDERHIKRILESAEDAAALIEASIAAHDASCSVGAKQSSAKYRCARTMFKTSAHVKNKIVEQRSKCLDIALQKSWAGYPGSAIWKAVASPNSHWLTTIIKTPGAKLPLQVHFNILTGELLVNGNPLSRLPAEYESHFMYATIFGKMTLEVLPTDMPGMSLSSKKSFYEHALFFGLSTATSCPDLLLVAKLGTRVYDLVPPRVFEGILPYKFVHDYIHWYDRASNTIEFCDKRSPWTRSPGTSWTMRKVEACWTLERGDQKVLLGIETGTSRHLARLLQPLEAKSHLHVVFDKGSSSITVEMPRLQIDFTMESGSDQLHSRQFRGMYVDFSQGIGTLVGLKSKLVLRNADNRRKVLIPNGEPTWSAVSSTNHVEVSIPHGKSGRVHSYDIDTLLQRLVDNGSLQSKLVVCHLHALTSHCLPDELTGRTGTEQALTILRSASLRSFEYLREADVMKLKAIAKLTPERQFYPKNLQAMETVEWDKQLSFLSQDNAFCLLVKEILQEAKSTEMFHPEAYPAPTLQTNVDPVLENRNAIRAATFQVYGFGAENHLVDYDTVYQSRDTRKSSGLSTKALQVAEMLTREPKSLAEQVSPSLVANMWNSFSGGTTMGPTGELSTKGICYGSQWMGDQDVILQKFWLQLHRLLVSQSSQLNRFQVMLCLCTMVYSASASLQPVQCLAAFFAMPDRFKLAFTSATTYRIALGYAPTRAMLQSVAESHLVDFFNSPEYNLPQFEDEPDEDYLERRRDQFEAEQNRALESFVTGLHVQWICKAPVLDIAGSTYLNCSAAFNTIRTSWGSWYDNHCLREYLTDIVTTLESCSVMPVRSLPKQRVRASRANAQQREVINNRAMFALSSPSMPSLSGNEIDLCQSSSAPVSMTNRLAGLLERVRNSASSEHSSQTQYVDELQKSLEALKQVEPSKKLKLQGIELGDVLSDHLRNCQNNVNNIYTALHASITEGLQRGLYGKPSDAATDGWKVAAAFMAPRTSSSILVGHFVPRHWGSLSPEWQDALVMFGIALTKLQQAERLLQAKTTSDLLKELSNSGYSNWEPIMHPENLLLEIESGILIRGVQHDIASEMRSPEGEKNAVMQLNMGEGKSSVIVPIVAAHLADGTRLVRVVVGKPQAKELLRTLVAKLGGLLNRRIFHMPFNRSLRLKEYQVKSLHQLYRDCMEQGGVLLLQPEHILSFKLMAIEYQSLPDQNQAAEALVDLYHFLDSNSRDIVDESDENFSPKFELIYTMGEQRPIELSPERWTVLQRLLDIVVSVAPSVQQDMPEGIEITHGSRGRFPRTRILRTEAGALLLRRVTEQICATGFPGLPIGRQSQKVRAAILEYLLEYDVSAESIALVELQTGFFTDTTKGPLLLLRGLIAGRVLLFALCQKRWRVNYGLDPNRTPSTKLAVPYRAKDCPSTRAEFSHPDVVILLTCLSYYYEGLTNHDLCVTFTHLMKSDQAEIEYDDWVKGAPNLPTSFHRLAGVNIKDLKQITENAFPHLRHSKNVIDYFLSHLVFSKELKEFSHKLSASGWDLGAQKNHATTGFSGTNDSRHVLPLDVRQLDIQEQLHTNALVLENLLRPENKVQLLHSADETNHSSTKQLLEFVAATENQVHVILDVGAQVLELTNIQVAKRWLELVPPDQKQEAVVFFDDDDEICVIDRKGAVERLHTSPYCEQLDRCLVFLDQAHTRGTDLRLPEGYRAAVTLGPDLTKDRLAQACMRMRKLGHGQSVIFCVSKEMQSRICMTTGKAQDSNIEVDDVLMWAISETHTDLRRLMPLWAIQGSRFEKQQAIWDSARTENGLQLTSTHTESFLEEEAQTIAYRYRPTTAAADTEELISSFAHLTLAEGESSPLHSIQKRCEEFGVSQFRSAALQEEQEKELAPEIEQERQIERPRAATPAAHALHPDLVSFITTGSMPSNSITVKPAFLSLSNTIMADCIDLSQFPSDLLVSNDYAVTVTAARRDSYQRPVQWILTGRGLFGGTKAVIISPFEAQELMPRLAKSTRAHLHIYAPRMSLAAQPLDQLRLYSIPAITEPDWALPRNLRLQLNLFAGQLYFGSYQDYADTCDMLSLAWRPSSAADGDETSSAVASDGFVASGKTKFTKSPVQSIKMLLTTLRRDCQEIDKTHWGRILAGEFLTEVDFES</sequence>
<evidence type="ECO:0000259" key="8">
    <source>
        <dbReference type="Pfam" id="PF12359"/>
    </source>
</evidence>
<proteinExistence type="predicted"/>
<dbReference type="EC" id="3.4.19.12" evidence="2"/>
<accession>A0A2H4SGW8</accession>
<keyword evidence="3" id="KW-0645">Protease</keyword>
<dbReference type="GO" id="GO:0006508">
    <property type="term" value="P:proteolysis"/>
    <property type="evidence" value="ECO:0007669"/>
    <property type="project" value="UniProtKB-KW"/>
</dbReference>
<evidence type="ECO:0000313" key="10">
    <source>
        <dbReference type="EMBL" id="ATY62348.1"/>
    </source>
</evidence>
<dbReference type="InterPro" id="IPR051346">
    <property type="entry name" value="OTU_Deubiquitinase"/>
</dbReference>
<dbReference type="Pfam" id="PF20255">
    <property type="entry name" value="DUF6606"/>
    <property type="match status" value="1"/>
</dbReference>
<feature type="domain" description="DUF3638" evidence="7">
    <location>
        <begin position="2031"/>
        <end position="2254"/>
    </location>
</feature>
<evidence type="ECO:0000256" key="5">
    <source>
        <dbReference type="ARBA" id="ARBA00022801"/>
    </source>
</evidence>
<feature type="domain" description="DUF6606" evidence="9">
    <location>
        <begin position="21"/>
        <end position="290"/>
    </location>
</feature>
<protein>
    <recommendedName>
        <fullName evidence="2">ubiquitinyl hydrolase 1</fullName>
        <ecNumber evidence="2">3.4.19.12</ecNumber>
    </recommendedName>
</protein>
<dbReference type="PANTHER" id="PTHR13367">
    <property type="entry name" value="UBIQUITIN THIOESTERASE"/>
    <property type="match status" value="1"/>
</dbReference>
<evidence type="ECO:0000259" key="9">
    <source>
        <dbReference type="Pfam" id="PF20255"/>
    </source>
</evidence>
<evidence type="ECO:0000259" key="7">
    <source>
        <dbReference type="Pfam" id="PF12340"/>
    </source>
</evidence>
<dbReference type="EMBL" id="CP023324">
    <property type="protein sequence ID" value="ATY62348.1"/>
    <property type="molecule type" value="Genomic_DNA"/>
</dbReference>
<evidence type="ECO:0000256" key="2">
    <source>
        <dbReference type="ARBA" id="ARBA00012759"/>
    </source>
</evidence>
<feature type="domain" description="DUF3645" evidence="8">
    <location>
        <begin position="2375"/>
        <end position="2410"/>
    </location>
</feature>
<gene>
    <name evidence="10" type="ORF">A9K55_007817</name>
</gene>
<keyword evidence="4" id="KW-0833">Ubl conjugation pathway</keyword>
<evidence type="ECO:0000256" key="3">
    <source>
        <dbReference type="ARBA" id="ARBA00022670"/>
    </source>
</evidence>
<dbReference type="VEuPathDB" id="FungiDB:A9K55_007817"/>
<dbReference type="VEuPathDB" id="FungiDB:CCM_07853"/>
<keyword evidence="6" id="KW-0788">Thiol protease</keyword>
<name>A0A2H4SGW8_CORMI</name>
<evidence type="ECO:0000256" key="4">
    <source>
        <dbReference type="ARBA" id="ARBA00022786"/>
    </source>
</evidence>
<dbReference type="Proteomes" id="UP000323067">
    <property type="component" value="Chromosome vii"/>
</dbReference>
<dbReference type="InterPro" id="IPR022099">
    <property type="entry name" value="DUF3638"/>
</dbReference>
<dbReference type="Pfam" id="PF12359">
    <property type="entry name" value="DUF3645"/>
    <property type="match status" value="1"/>
</dbReference>
<dbReference type="Pfam" id="PF12340">
    <property type="entry name" value="DUF3638"/>
    <property type="match status" value="1"/>
</dbReference>
<dbReference type="PANTHER" id="PTHR13367:SF34">
    <property type="match status" value="1"/>
</dbReference>
<dbReference type="GO" id="GO:0004843">
    <property type="term" value="F:cysteine-type deubiquitinase activity"/>
    <property type="evidence" value="ECO:0007669"/>
    <property type="project" value="UniProtKB-EC"/>
</dbReference>
<organism evidence="10 11">
    <name type="scientific">Cordyceps militaris</name>
    <name type="common">Caterpillar fungus</name>
    <name type="synonym">Clavaria militaris</name>
    <dbReference type="NCBI Taxonomy" id="73501"/>
    <lineage>
        <taxon>Eukaryota</taxon>
        <taxon>Fungi</taxon>
        <taxon>Dikarya</taxon>
        <taxon>Ascomycota</taxon>
        <taxon>Pezizomycotina</taxon>
        <taxon>Sordariomycetes</taxon>
        <taxon>Hypocreomycetidae</taxon>
        <taxon>Hypocreales</taxon>
        <taxon>Cordycipitaceae</taxon>
        <taxon>Cordyceps</taxon>
    </lineage>
</organism>
<dbReference type="OrthoDB" id="3182339at2759"/>
<reference evidence="10 11" key="1">
    <citation type="journal article" date="2017" name="BMC Genomics">
        <title>Chromosome level assembly and secondary metabolite potential of the parasitic fungus Cordyceps militaris.</title>
        <authorList>
            <person name="Kramer G.J."/>
            <person name="Nodwell J.R."/>
        </authorList>
    </citation>
    <scope>NUCLEOTIDE SEQUENCE [LARGE SCALE GENOMIC DNA]</scope>
    <source>
        <strain evidence="10 11">ATCC 34164</strain>
    </source>
</reference>
<dbReference type="VEuPathDB" id="FungiDB:CCM_07114"/>
<dbReference type="InterPro" id="IPR022105">
    <property type="entry name" value="DUF3645"/>
</dbReference>
<dbReference type="VEuPathDB" id="FungiDB:CCM_07113"/>
<evidence type="ECO:0000256" key="1">
    <source>
        <dbReference type="ARBA" id="ARBA00000707"/>
    </source>
</evidence>
<keyword evidence="5" id="KW-0378">Hydrolase</keyword>
<comment type="catalytic activity">
    <reaction evidence="1">
        <text>Thiol-dependent hydrolysis of ester, thioester, amide, peptide and isopeptide bonds formed by the C-terminal Gly of ubiquitin (a 76-residue protein attached to proteins as an intracellular targeting signal).</text>
        <dbReference type="EC" id="3.4.19.12"/>
    </reaction>
</comment>
<evidence type="ECO:0000313" key="11">
    <source>
        <dbReference type="Proteomes" id="UP000323067"/>
    </source>
</evidence>
<evidence type="ECO:0000256" key="6">
    <source>
        <dbReference type="ARBA" id="ARBA00022807"/>
    </source>
</evidence>
<dbReference type="InterPro" id="IPR046541">
    <property type="entry name" value="DUF6606"/>
</dbReference>